<evidence type="ECO:0000256" key="1">
    <source>
        <dbReference type="ARBA" id="ARBA00037217"/>
    </source>
</evidence>
<dbReference type="Pfam" id="PF01593">
    <property type="entry name" value="Amino_oxidase"/>
    <property type="match status" value="1"/>
</dbReference>
<comment type="subunit">
    <text evidence="2">Interacts with COX5B; this interaction may contribute to localize PYROXD2 to the inner face of the inner mitochondrial membrane.</text>
</comment>
<accession>A0A9X2KMN1</accession>
<feature type="domain" description="Amine oxidase" evidence="4">
    <location>
        <begin position="16"/>
        <end position="326"/>
    </location>
</feature>
<evidence type="ECO:0000259" key="4">
    <source>
        <dbReference type="Pfam" id="PF01593"/>
    </source>
</evidence>
<reference evidence="5" key="1">
    <citation type="submission" date="2022-05" db="EMBL/GenBank/DDBJ databases">
        <title>Sphingomonas sp. strain MG17 Genome sequencing and assembly.</title>
        <authorList>
            <person name="Kim I."/>
        </authorList>
    </citation>
    <scope>NUCLEOTIDE SEQUENCE</scope>
    <source>
        <strain evidence="5">MG17</strain>
    </source>
</reference>
<evidence type="ECO:0000256" key="2">
    <source>
        <dbReference type="ARBA" id="ARBA00038825"/>
    </source>
</evidence>
<dbReference type="SUPFAM" id="SSF51905">
    <property type="entry name" value="FAD/NAD(P)-binding domain"/>
    <property type="match status" value="1"/>
</dbReference>
<dbReference type="InterPro" id="IPR002937">
    <property type="entry name" value="Amino_oxidase"/>
</dbReference>
<evidence type="ECO:0000313" key="5">
    <source>
        <dbReference type="EMBL" id="MCP3731980.1"/>
    </source>
</evidence>
<dbReference type="PANTHER" id="PTHR10668:SF103">
    <property type="entry name" value="PYRIDINE NUCLEOTIDE-DISULFIDE OXIDOREDUCTASE DOMAIN-CONTAINING PROTEIN 2"/>
    <property type="match status" value="1"/>
</dbReference>
<name>A0A9X2KMN1_9SPHN</name>
<comment type="function">
    <text evidence="1">Probable oxidoreductase that may play a role as regulator of mitochondrial function.</text>
</comment>
<comment type="caution">
    <text evidence="5">The sequence shown here is derived from an EMBL/GenBank/DDBJ whole genome shotgun (WGS) entry which is preliminary data.</text>
</comment>
<keyword evidence="6" id="KW-1185">Reference proteome</keyword>
<protein>
    <recommendedName>
        <fullName evidence="3">Pyridine nucleotide-disulfide oxidoreductase domain-containing protein 2</fullName>
    </recommendedName>
</protein>
<evidence type="ECO:0000256" key="3">
    <source>
        <dbReference type="ARBA" id="ARBA00040298"/>
    </source>
</evidence>
<dbReference type="GO" id="GO:0016491">
    <property type="term" value="F:oxidoreductase activity"/>
    <property type="evidence" value="ECO:0007669"/>
    <property type="project" value="InterPro"/>
</dbReference>
<dbReference type="AlphaFoldDB" id="A0A9X2KMN1"/>
<evidence type="ECO:0000313" key="6">
    <source>
        <dbReference type="Proteomes" id="UP001139451"/>
    </source>
</evidence>
<dbReference type="InterPro" id="IPR036188">
    <property type="entry name" value="FAD/NAD-bd_sf"/>
</dbReference>
<dbReference type="Proteomes" id="UP001139451">
    <property type="component" value="Unassembled WGS sequence"/>
</dbReference>
<gene>
    <name evidence="5" type="ORF">M9978_16260</name>
</gene>
<proteinExistence type="predicted"/>
<dbReference type="PANTHER" id="PTHR10668">
    <property type="entry name" value="PHYTOENE DEHYDROGENASE"/>
    <property type="match status" value="1"/>
</dbReference>
<dbReference type="Gene3D" id="3.50.50.60">
    <property type="entry name" value="FAD/NAD(P)-binding domain"/>
    <property type="match status" value="2"/>
</dbReference>
<dbReference type="RefSeq" id="WP_254295018.1">
    <property type="nucleotide sequence ID" value="NZ_JAMLDX010000014.1"/>
</dbReference>
<dbReference type="EMBL" id="JAMLDX010000014">
    <property type="protein sequence ID" value="MCP3731980.1"/>
    <property type="molecule type" value="Genomic_DNA"/>
</dbReference>
<sequence>MTKRYDALIIGGGHNGLVCAFYLARAGLKVRVLERRDVVGGAAVTEQFHPGFRNSAASYTVSLLQPKVIAHMKLAERGYRVIERPVSNFFPLENDHLLLGGGGERTRAEFARFSAKDAAALPGYEAALERVADLLRSMALKTPPNAGGGITALLAAAAQGREAARMPIEGQRDALALFVQSAREFLDGWFENEHVKAAFAFDSVVGNYAGPSAPGSAYVLLHHVFGEVNGKKGVWGHPVGGMGAITGFMAEAAREAGAEISLEAPVSRVLVDGGRAVGVRLEGGEEIAAGIVAANVGPALLYRKLVEPGDLDADFRRRIDGFKTGSGSFRMNVALSELPDFTVLPGKDGEHHRSGIIIAPTMDYMDRAHADAVAYGWSNAPVVEMTIPSLVDDSLAPPGAHVASLFCQHFAPELPNGRSWDDEREAAADDIIDTFTQYAPNFRASVIARQIHSPLDLERKFGLVGGDIFHGRMSLDQLWAARPVLGHGDYRAPIAGLYMCGAGTHPGGGVTGAPGHNAAREILRDRSLVGRLLRR</sequence>
<organism evidence="5 6">
    <name type="scientific">Sphingomonas tagetis</name>
    <dbReference type="NCBI Taxonomy" id="2949092"/>
    <lineage>
        <taxon>Bacteria</taxon>
        <taxon>Pseudomonadati</taxon>
        <taxon>Pseudomonadota</taxon>
        <taxon>Alphaproteobacteria</taxon>
        <taxon>Sphingomonadales</taxon>
        <taxon>Sphingomonadaceae</taxon>
        <taxon>Sphingomonas</taxon>
    </lineage>
</organism>